<protein>
    <recommendedName>
        <fullName evidence="5">Putative phosphoenolpyruvate synthase regulatory protein</fullName>
        <shortName evidence="5">PEP synthase regulatory protein</shortName>
        <shortName evidence="5">PSRP</shortName>
        <ecNumber evidence="5">2.7.11.33</ecNumber>
        <ecNumber evidence="5">2.7.4.28</ecNumber>
    </recommendedName>
    <alternativeName>
        <fullName evidence="5">Pyruvate, water dikinase regulatory protein</fullName>
    </alternativeName>
</protein>
<comment type="function">
    <text evidence="5">Bifunctional serine/threonine kinase and phosphorylase involved in the regulation of the phosphoenolpyruvate synthase (PEPS) by catalyzing its phosphorylation/dephosphorylation.</text>
</comment>
<dbReference type="InterPro" id="IPR026530">
    <property type="entry name" value="PSRP"/>
</dbReference>
<dbReference type="InterPro" id="IPR005177">
    <property type="entry name" value="Kinase-pyrophosphorylase"/>
</dbReference>
<dbReference type="EC" id="2.7.11.33" evidence="5"/>
<dbReference type="InterPro" id="IPR027417">
    <property type="entry name" value="P-loop_NTPase"/>
</dbReference>
<organism evidence="6 7">
    <name type="scientific">Candidatus Methylocalor cossyra</name>
    <dbReference type="NCBI Taxonomy" id="3108543"/>
    <lineage>
        <taxon>Bacteria</taxon>
        <taxon>Pseudomonadati</taxon>
        <taxon>Pseudomonadota</taxon>
        <taxon>Gammaproteobacteria</taxon>
        <taxon>Methylococcales</taxon>
        <taxon>Methylococcaceae</taxon>
        <taxon>Candidatus Methylocalor</taxon>
    </lineage>
</organism>
<keyword evidence="3 5" id="KW-0547">Nucleotide-binding</keyword>
<dbReference type="PANTHER" id="PTHR31756:SF3">
    <property type="entry name" value="PYRUVATE, PHOSPHATE DIKINASE REGULATORY PROTEIN 1, CHLOROPLASTIC"/>
    <property type="match status" value="1"/>
</dbReference>
<dbReference type="PANTHER" id="PTHR31756">
    <property type="entry name" value="PYRUVATE, PHOSPHATE DIKINASE REGULATORY PROTEIN 1, CHLOROPLASTIC"/>
    <property type="match status" value="1"/>
</dbReference>
<evidence type="ECO:0000256" key="1">
    <source>
        <dbReference type="ARBA" id="ARBA00022527"/>
    </source>
</evidence>
<comment type="similarity">
    <text evidence="5">Belongs to the pyruvate, phosphate/water dikinase regulatory protein family. PSRP subfamily.</text>
</comment>
<accession>A0ABP1C451</accession>
<dbReference type="Pfam" id="PF03618">
    <property type="entry name" value="Kinase-PPPase"/>
    <property type="match status" value="1"/>
</dbReference>
<keyword evidence="4 5" id="KW-0418">Kinase</keyword>
<feature type="binding site" evidence="5">
    <location>
        <begin position="152"/>
        <end position="159"/>
    </location>
    <ligand>
        <name>ADP</name>
        <dbReference type="ChEBI" id="CHEBI:456216"/>
    </ligand>
</feature>
<evidence type="ECO:0000256" key="5">
    <source>
        <dbReference type="HAMAP-Rule" id="MF_01062"/>
    </source>
</evidence>
<evidence type="ECO:0000256" key="2">
    <source>
        <dbReference type="ARBA" id="ARBA00022679"/>
    </source>
</evidence>
<name>A0ABP1C451_9GAMM</name>
<evidence type="ECO:0000313" key="7">
    <source>
        <dbReference type="Proteomes" id="UP001497493"/>
    </source>
</evidence>
<reference evidence="6 7" key="1">
    <citation type="submission" date="2024-04" db="EMBL/GenBank/DDBJ databases">
        <authorList>
            <person name="Cremers G."/>
        </authorList>
    </citation>
    <scope>NUCLEOTIDE SEQUENCE [LARGE SCALE GENOMIC DNA]</scope>
    <source>
        <strain evidence="6">MeCH1-AG</strain>
    </source>
</reference>
<keyword evidence="2 5" id="KW-0808">Transferase</keyword>
<evidence type="ECO:0000313" key="6">
    <source>
        <dbReference type="EMBL" id="CAL1238982.1"/>
    </source>
</evidence>
<comment type="catalytic activity">
    <reaction evidence="5">
        <text>[pyruvate, water dikinase] + ADP = [pyruvate, water dikinase]-phosphate + AMP + H(+)</text>
        <dbReference type="Rhea" id="RHEA:46020"/>
        <dbReference type="Rhea" id="RHEA-COMP:11425"/>
        <dbReference type="Rhea" id="RHEA-COMP:11426"/>
        <dbReference type="ChEBI" id="CHEBI:15378"/>
        <dbReference type="ChEBI" id="CHEBI:43176"/>
        <dbReference type="ChEBI" id="CHEBI:68546"/>
        <dbReference type="ChEBI" id="CHEBI:456215"/>
        <dbReference type="ChEBI" id="CHEBI:456216"/>
        <dbReference type="EC" id="2.7.11.33"/>
    </reaction>
</comment>
<keyword evidence="7" id="KW-1185">Reference proteome</keyword>
<dbReference type="NCBIfam" id="NF003742">
    <property type="entry name" value="PRK05339.1"/>
    <property type="match status" value="1"/>
</dbReference>
<sequence length="272" mass="30926">MTRSVLFISDHTCITAETIGRSLLSQFPALVFERSRLPYTDSEEKLRHACQRIAELGRRDRQPPLVFSTLADPHLRRLLKTSDGIVFDLFDSFLRRLEVVLGQPAAPAVGRAHGLVDTARGRDRIEALKFALETDDGLRHERYQGADLILVGVSRSGKTPTCLYLAMHYRLFAANYPLTEDDLMGATLPPLLTHCQARLFGLTMHPERLHQFREERRPGSRYASLDQCRWEISAAERLFEAAGIPYLDTSNRSVEEVATRILQKTGLKPERW</sequence>
<dbReference type="HAMAP" id="MF_01062">
    <property type="entry name" value="PSRP"/>
    <property type="match status" value="1"/>
</dbReference>
<dbReference type="RefSeq" id="WP_348758582.1">
    <property type="nucleotide sequence ID" value="NZ_OZ026884.1"/>
</dbReference>
<dbReference type="EC" id="2.7.4.28" evidence="5"/>
<evidence type="ECO:0000256" key="4">
    <source>
        <dbReference type="ARBA" id="ARBA00022777"/>
    </source>
</evidence>
<gene>
    <name evidence="6" type="primary">ppsR</name>
    <name evidence="6" type="ORF">MECH1_V1_0201</name>
</gene>
<comment type="catalytic activity">
    <reaction evidence="5">
        <text>[pyruvate, water dikinase]-phosphate + phosphate + H(+) = [pyruvate, water dikinase] + diphosphate</text>
        <dbReference type="Rhea" id="RHEA:48580"/>
        <dbReference type="Rhea" id="RHEA-COMP:11425"/>
        <dbReference type="Rhea" id="RHEA-COMP:11426"/>
        <dbReference type="ChEBI" id="CHEBI:15378"/>
        <dbReference type="ChEBI" id="CHEBI:33019"/>
        <dbReference type="ChEBI" id="CHEBI:43176"/>
        <dbReference type="ChEBI" id="CHEBI:43474"/>
        <dbReference type="ChEBI" id="CHEBI:68546"/>
        <dbReference type="EC" id="2.7.4.28"/>
    </reaction>
</comment>
<evidence type="ECO:0000256" key="3">
    <source>
        <dbReference type="ARBA" id="ARBA00022741"/>
    </source>
</evidence>
<dbReference type="Proteomes" id="UP001497493">
    <property type="component" value="Chromosome"/>
</dbReference>
<dbReference type="EMBL" id="OZ026884">
    <property type="protein sequence ID" value="CAL1238982.1"/>
    <property type="molecule type" value="Genomic_DNA"/>
</dbReference>
<dbReference type="Gene3D" id="3.40.50.300">
    <property type="entry name" value="P-loop containing nucleotide triphosphate hydrolases"/>
    <property type="match status" value="1"/>
</dbReference>
<keyword evidence="1 5" id="KW-0723">Serine/threonine-protein kinase</keyword>
<proteinExistence type="inferred from homology"/>